<dbReference type="InterPro" id="IPR015424">
    <property type="entry name" value="PyrdxlP-dep_Trfase"/>
</dbReference>
<dbReference type="Gene3D" id="3.90.1150.10">
    <property type="entry name" value="Aspartate Aminotransferase, domain 1"/>
    <property type="match status" value="1"/>
</dbReference>
<dbReference type="CDD" id="cd00616">
    <property type="entry name" value="AHBA_syn"/>
    <property type="match status" value="1"/>
</dbReference>
<evidence type="ECO:0000256" key="2">
    <source>
        <dbReference type="ARBA" id="ARBA00037999"/>
    </source>
</evidence>
<accession>A0A926NA03</accession>
<dbReference type="GO" id="GO:0008483">
    <property type="term" value="F:transaminase activity"/>
    <property type="evidence" value="ECO:0007669"/>
    <property type="project" value="UniProtKB-KW"/>
</dbReference>
<feature type="modified residue" description="N6-(pyridoxal phosphate)lysine" evidence="4">
    <location>
        <position position="187"/>
    </location>
</feature>
<protein>
    <submittedName>
        <fullName evidence="6">DegT/DnrJ/EryC1/StrS family aminotransferase</fullName>
    </submittedName>
</protein>
<dbReference type="SUPFAM" id="SSF53383">
    <property type="entry name" value="PLP-dependent transferases"/>
    <property type="match status" value="1"/>
</dbReference>
<evidence type="ECO:0000256" key="5">
    <source>
        <dbReference type="RuleBase" id="RU004508"/>
    </source>
</evidence>
<evidence type="ECO:0000256" key="4">
    <source>
        <dbReference type="PIRSR" id="PIRSR000390-2"/>
    </source>
</evidence>
<dbReference type="RefSeq" id="WP_191141882.1">
    <property type="nucleotide sequence ID" value="NZ_JACXAH010000008.1"/>
</dbReference>
<evidence type="ECO:0000256" key="1">
    <source>
        <dbReference type="ARBA" id="ARBA00022898"/>
    </source>
</evidence>
<dbReference type="InterPro" id="IPR000653">
    <property type="entry name" value="DegT/StrS_aminotransferase"/>
</dbReference>
<evidence type="ECO:0000313" key="6">
    <source>
        <dbReference type="EMBL" id="MBD1372177.1"/>
    </source>
</evidence>
<evidence type="ECO:0000313" key="7">
    <source>
        <dbReference type="Proteomes" id="UP000661691"/>
    </source>
</evidence>
<dbReference type="AlphaFoldDB" id="A0A926NA03"/>
<dbReference type="InterPro" id="IPR015422">
    <property type="entry name" value="PyrdxlP-dep_Trfase_small"/>
</dbReference>
<evidence type="ECO:0000256" key="3">
    <source>
        <dbReference type="PIRSR" id="PIRSR000390-1"/>
    </source>
</evidence>
<comment type="caution">
    <text evidence="6">The sequence shown here is derived from an EMBL/GenBank/DDBJ whole genome shotgun (WGS) entry which is preliminary data.</text>
</comment>
<dbReference type="PANTHER" id="PTHR30244:SF36">
    <property type="entry name" value="3-OXO-GLUCOSE-6-PHOSPHATE:GLUTAMATE AMINOTRANSFERASE"/>
    <property type="match status" value="1"/>
</dbReference>
<name>A0A926NA03_9BACL</name>
<dbReference type="FunFam" id="3.40.640.10:FF:000089">
    <property type="entry name" value="Aminotransferase, DegT/DnrJ/EryC1/StrS family"/>
    <property type="match status" value="1"/>
</dbReference>
<reference evidence="6" key="1">
    <citation type="submission" date="2020-09" db="EMBL/GenBank/DDBJ databases">
        <title>A novel bacterium of genus Hazenella, isolated from South China Sea.</title>
        <authorList>
            <person name="Huang H."/>
            <person name="Mo K."/>
            <person name="Hu Y."/>
        </authorList>
    </citation>
    <scope>NUCLEOTIDE SEQUENCE</scope>
    <source>
        <strain evidence="6">IB182357</strain>
    </source>
</reference>
<dbReference type="PANTHER" id="PTHR30244">
    <property type="entry name" value="TRANSAMINASE"/>
    <property type="match status" value="1"/>
</dbReference>
<dbReference type="Pfam" id="PF01041">
    <property type="entry name" value="DegT_DnrJ_EryC1"/>
    <property type="match status" value="1"/>
</dbReference>
<feature type="active site" description="Proton acceptor" evidence="3">
    <location>
        <position position="187"/>
    </location>
</feature>
<dbReference type="Proteomes" id="UP000661691">
    <property type="component" value="Unassembled WGS sequence"/>
</dbReference>
<dbReference type="GO" id="GO:0030170">
    <property type="term" value="F:pyridoxal phosphate binding"/>
    <property type="evidence" value="ECO:0007669"/>
    <property type="project" value="UniProtKB-ARBA"/>
</dbReference>
<organism evidence="6 7">
    <name type="scientific">Polycladospora coralii</name>
    <dbReference type="NCBI Taxonomy" id="2771432"/>
    <lineage>
        <taxon>Bacteria</taxon>
        <taxon>Bacillati</taxon>
        <taxon>Bacillota</taxon>
        <taxon>Bacilli</taxon>
        <taxon>Bacillales</taxon>
        <taxon>Thermoactinomycetaceae</taxon>
        <taxon>Polycladospora</taxon>
    </lineage>
</organism>
<keyword evidence="1 4" id="KW-0663">Pyridoxal phosphate</keyword>
<dbReference type="InterPro" id="IPR015421">
    <property type="entry name" value="PyrdxlP-dep_Trfase_major"/>
</dbReference>
<keyword evidence="6" id="KW-0808">Transferase</keyword>
<dbReference type="GO" id="GO:0000271">
    <property type="term" value="P:polysaccharide biosynthetic process"/>
    <property type="evidence" value="ECO:0007669"/>
    <property type="project" value="TreeGrafter"/>
</dbReference>
<dbReference type="PIRSF" id="PIRSF000390">
    <property type="entry name" value="PLP_StrS"/>
    <property type="match status" value="1"/>
</dbReference>
<dbReference type="EMBL" id="JACXAH010000008">
    <property type="protein sequence ID" value="MBD1372177.1"/>
    <property type="molecule type" value="Genomic_DNA"/>
</dbReference>
<dbReference type="Gene3D" id="3.40.640.10">
    <property type="entry name" value="Type I PLP-dependent aspartate aminotransferase-like (Major domain)"/>
    <property type="match status" value="1"/>
</dbReference>
<sequence length="367" mass="41169">MKNIPLLDLKAQYQTIREEVRQAVDQVLDNGAYIMGPEVKAFEADVAAYIGVKHAIGVANGTDALLLALDAAGIGEGDEVITTPFTFFATAEVISQVGATPVFVDIDEKTYNIDVAQIRTKINEKTKAIIPVHIFGQPANMDEIMTLANEHQLFVLEDAAQAMGSEYKGRKIGSLGHAATYSFFPTKNLGGYGDGGMIVTNDDELAQRIRILRVHGSSPKYYHSMIGYNSRLDELQATMLRIKLRFLDQWNDARRDKATFYNEALANTSLITPFADDDRKHIYHLYILQAENRDEMMHYLKEKGIASGVYYPVPLHQQNVYLPLGYQEGSLPVSEYMSKRTFAIPLYAELDQDAMNYIVETIQAFYK</sequence>
<proteinExistence type="inferred from homology"/>
<keyword evidence="6" id="KW-0032">Aminotransferase</keyword>
<keyword evidence="7" id="KW-1185">Reference proteome</keyword>
<comment type="similarity">
    <text evidence="2 5">Belongs to the DegT/DnrJ/EryC1 family.</text>
</comment>
<gene>
    <name evidence="6" type="ORF">IC620_07350</name>
</gene>